<dbReference type="Proteomes" id="UP000829580">
    <property type="component" value="Chromosome"/>
</dbReference>
<gene>
    <name evidence="1" type="ORF">MNL13_05305</name>
</gene>
<evidence type="ECO:0000313" key="2">
    <source>
        <dbReference type="Proteomes" id="UP000829580"/>
    </source>
</evidence>
<keyword evidence="2" id="KW-1185">Reference proteome</keyword>
<dbReference type="RefSeq" id="WP_167309303.1">
    <property type="nucleotide sequence ID" value="NZ_CP031844.2"/>
</dbReference>
<organism evidence="1 2">
    <name type="scientific">Bartonella krasnovii</name>
    <dbReference type="NCBI Taxonomy" id="2267275"/>
    <lineage>
        <taxon>Bacteria</taxon>
        <taxon>Pseudomonadati</taxon>
        <taxon>Pseudomonadota</taxon>
        <taxon>Alphaproteobacteria</taxon>
        <taxon>Hyphomicrobiales</taxon>
        <taxon>Bartonellaceae</taxon>
        <taxon>Bartonella</taxon>
    </lineage>
</organism>
<evidence type="ECO:0000313" key="1">
    <source>
        <dbReference type="EMBL" id="UNF28649.1"/>
    </source>
</evidence>
<dbReference type="GeneID" id="71062343"/>
<reference evidence="1 2" key="1">
    <citation type="submission" date="2022-02" db="EMBL/GenBank/DDBJ databases">
        <title>Genomic structural plasticity of rodent-associated Bartonella in nature.</title>
        <authorList>
            <person name="Sousa K.C.M."/>
            <person name="Gutierrez R."/>
            <person name="Yahalomi D."/>
            <person name="Shalit T."/>
            <person name="Markus B."/>
            <person name="Nachum-Biala Y."/>
            <person name="Hawlena H."/>
            <person name="Marcos-Hadad E."/>
            <person name="Hazkani-Covo E."/>
            <person name="Neves H.R."/>
            <person name="Covo S."/>
            <person name="Harrus S."/>
        </authorList>
    </citation>
    <scope>NUCLEOTIDE SEQUENCE [LARGE SCALE GENOMIC DNA]</scope>
    <source>
        <strain evidence="1 2">B35_1_2</strain>
    </source>
</reference>
<proteinExistence type="predicted"/>
<name>A0ABY3VTF3_9HYPH</name>
<sequence>MAPRVVGEREAVQAVACAVGCGGNAVRSQLSAKVLVYRGFFALLTS</sequence>
<dbReference type="EMBL" id="CP093033">
    <property type="protein sequence ID" value="UNF28649.1"/>
    <property type="molecule type" value="Genomic_DNA"/>
</dbReference>
<protein>
    <submittedName>
        <fullName evidence="1">Uncharacterized protein</fullName>
    </submittedName>
</protein>
<accession>A0ABY3VTF3</accession>